<feature type="domain" description="TLDc" evidence="1">
    <location>
        <begin position="294"/>
        <end position="486"/>
    </location>
</feature>
<keyword evidence="3" id="KW-1185">Reference proteome</keyword>
<dbReference type="FunCoup" id="A0A7N2QYE6">
    <property type="interactions" value="1504"/>
</dbReference>
<dbReference type="Pfam" id="PF07534">
    <property type="entry name" value="TLD"/>
    <property type="match status" value="1"/>
</dbReference>
<sequence>MGASSSTEQKVSSEQRELESIAASTGALPMLKKAFTKLADPQSNALPLNALQQCFHINYKSPVCEAPTKMPGSFPVLLENLGSSIVDLFLDTQNGGLNWVEFVRGYNKCCGRMSASMSFNTLFRLYAATVTKAGLPLKMEFESDDADCKISGSLLANDVTMLLWMCWTMLWDYRTLRNSKAKGKENLCLPDVSHLVLSAVTSCAEVASDLNAWDCDVSALEVELPMGKFLTWAFKTMPSLPDCFTQFVHARLQNVLTSEDESTSSSSSLGNMSSTKSCNSNLLTCGRAWAISLTLRSTISEEILQLCFPSDGDGMDGKLLYKSSLHGRGLNRFWSNIGGYKGPLLMLVSASKEDAHGGSTNVKKWIIGALTENGFENKDLFYGSSGSLYAISPVFHVFPSAGKEKNFVYSHLHPTGKVYERQHKPVGIAFGGTMGNERVFVDEDFARVTIRHHATDKTYQPGSLFPDQGFLPVEALISEIEVWGLGGKAAKEVQSSYKKREELFTVQRRKVDLKTFGSWDESPEKMMMDMISDPNAVRREDR</sequence>
<dbReference type="KEGG" id="qlo:115974460"/>
<dbReference type="SMART" id="SM00584">
    <property type="entry name" value="TLDc"/>
    <property type="match status" value="1"/>
</dbReference>
<dbReference type="InParanoid" id="A0A7N2QYE6"/>
<dbReference type="OrthoDB" id="289228at2759"/>
<dbReference type="OMA" id="GNERIFM"/>
<evidence type="ECO:0000313" key="3">
    <source>
        <dbReference type="Proteomes" id="UP000594261"/>
    </source>
</evidence>
<gene>
    <name evidence="2" type="primary">LOC115974460</name>
</gene>
<evidence type="ECO:0000259" key="1">
    <source>
        <dbReference type="PROSITE" id="PS51886"/>
    </source>
</evidence>
<dbReference type="PANTHER" id="PTHR23354:SF104">
    <property type="entry name" value="TLD-DOMAIN CONTAINING NUCLEOLAR PROTEIN"/>
    <property type="match status" value="1"/>
</dbReference>
<name>A0A7N2QYE6_QUELO</name>
<evidence type="ECO:0000313" key="2">
    <source>
        <dbReference type="EnsemblPlants" id="QL02p011012:mrna"/>
    </source>
</evidence>
<dbReference type="RefSeq" id="XP_030950700.1">
    <property type="nucleotide sequence ID" value="XM_031094840.1"/>
</dbReference>
<dbReference type="EnsemblPlants" id="QL02p011012:mrna">
    <property type="protein sequence ID" value="QL02p011012:mrna"/>
    <property type="gene ID" value="QL02p011012"/>
</dbReference>
<accession>A0A7N2QYE6</accession>
<reference evidence="2" key="2">
    <citation type="submission" date="2021-01" db="UniProtKB">
        <authorList>
            <consortium name="EnsemblPlants"/>
        </authorList>
    </citation>
    <scope>IDENTIFICATION</scope>
</reference>
<dbReference type="PROSITE" id="PS51886">
    <property type="entry name" value="TLDC"/>
    <property type="match status" value="1"/>
</dbReference>
<organism evidence="2 3">
    <name type="scientific">Quercus lobata</name>
    <name type="common">Valley oak</name>
    <dbReference type="NCBI Taxonomy" id="97700"/>
    <lineage>
        <taxon>Eukaryota</taxon>
        <taxon>Viridiplantae</taxon>
        <taxon>Streptophyta</taxon>
        <taxon>Embryophyta</taxon>
        <taxon>Tracheophyta</taxon>
        <taxon>Spermatophyta</taxon>
        <taxon>Magnoliopsida</taxon>
        <taxon>eudicotyledons</taxon>
        <taxon>Gunneridae</taxon>
        <taxon>Pentapetalae</taxon>
        <taxon>rosids</taxon>
        <taxon>fabids</taxon>
        <taxon>Fagales</taxon>
        <taxon>Fagaceae</taxon>
        <taxon>Quercus</taxon>
    </lineage>
</organism>
<dbReference type="AlphaFoldDB" id="A0A7N2QYE6"/>
<proteinExistence type="predicted"/>
<protein>
    <recommendedName>
        <fullName evidence="1">TLDc domain-containing protein</fullName>
    </recommendedName>
</protein>
<dbReference type="InterPro" id="IPR006571">
    <property type="entry name" value="TLDc_dom"/>
</dbReference>
<dbReference type="Gramene" id="QL02p011012:mrna">
    <property type="protein sequence ID" value="QL02p011012:mrna"/>
    <property type="gene ID" value="QL02p011012"/>
</dbReference>
<dbReference type="GeneID" id="115974460"/>
<dbReference type="PANTHER" id="PTHR23354">
    <property type="entry name" value="NUCLEOLAR PROTEIN 7/ESTROGEN RECEPTOR COACTIVATOR-RELATED"/>
    <property type="match status" value="1"/>
</dbReference>
<reference evidence="3" key="1">
    <citation type="journal article" date="2016" name="G3 (Bethesda)">
        <title>First Draft Assembly and Annotation of the Genome of a California Endemic Oak Quercus lobata Nee (Fagaceae).</title>
        <authorList>
            <person name="Sork V.L."/>
            <person name="Fitz-Gibbon S.T."/>
            <person name="Puiu D."/>
            <person name="Crepeau M."/>
            <person name="Gugger P.F."/>
            <person name="Sherman R."/>
            <person name="Stevens K."/>
            <person name="Langley C.H."/>
            <person name="Pellegrini M."/>
            <person name="Salzberg S.L."/>
        </authorList>
    </citation>
    <scope>NUCLEOTIDE SEQUENCE [LARGE SCALE GENOMIC DNA]</scope>
    <source>
        <strain evidence="3">cv. SW786</strain>
    </source>
</reference>
<dbReference type="Proteomes" id="UP000594261">
    <property type="component" value="Chromosome 2"/>
</dbReference>